<dbReference type="Pfam" id="PF00534">
    <property type="entry name" value="Glycos_transf_1"/>
    <property type="match status" value="1"/>
</dbReference>
<reference evidence="6 7" key="1">
    <citation type="submission" date="2023-09" db="EMBL/GenBank/DDBJ databases">
        <authorList>
            <person name="Rey-Velasco X."/>
        </authorList>
    </citation>
    <scope>NUCLEOTIDE SEQUENCE [LARGE SCALE GENOMIC DNA]</scope>
    <source>
        <strain evidence="6 7">W345</strain>
    </source>
</reference>
<dbReference type="EMBL" id="JAVRIC010000007">
    <property type="protein sequence ID" value="MDT0497106.1"/>
    <property type="molecule type" value="Genomic_DNA"/>
</dbReference>
<evidence type="ECO:0000313" key="7">
    <source>
        <dbReference type="Proteomes" id="UP001254608"/>
    </source>
</evidence>
<evidence type="ECO:0000313" key="6">
    <source>
        <dbReference type="EMBL" id="MDT0497106.1"/>
    </source>
</evidence>
<dbReference type="InterPro" id="IPR001296">
    <property type="entry name" value="Glyco_trans_1"/>
</dbReference>
<dbReference type="InterPro" id="IPR028098">
    <property type="entry name" value="Glyco_trans_4-like_N"/>
</dbReference>
<protein>
    <submittedName>
        <fullName evidence="6">Glycosyltransferase</fullName>
        <ecNumber evidence="6">2.4.-.-</ecNumber>
    </submittedName>
</protein>
<feature type="domain" description="Glycosyl transferase family 1" evidence="4">
    <location>
        <begin position="169"/>
        <end position="335"/>
    </location>
</feature>
<evidence type="ECO:0000259" key="4">
    <source>
        <dbReference type="Pfam" id="PF00534"/>
    </source>
</evidence>
<name>A0ABU2WGV9_9GAMM</name>
<sequence length="363" mass="39252">MKVVHLETGRHLYGGAQQVAYLLSALPRELVDSHLVCVPDAQIGAAVASLGLPVHELPMTGDLDLAFIGRFRRLLRQLQPDLVHIHSRRGADVLGGLAARRAKVPAILSRRVDNPEPWLSVRFKYPLFDAVLAISNGVRDALRASGVSQAIEVVRSSVDPAPWREPAPREEFLRSFDLDETAITIGVVAQLIMRKGHHVLLQALPPLVARHPNLRVLCFGQGSRREALEAAARELGLSEVVRFVGFHKDLSRWMGHFDLLAHPALMEGLGVTLLQAAAAGVPVIACRAGGMPEAVHDGVNGILVPPGEVDPLREALARLLDDAALRQRYAEAGRRLADTEFSIAAMAEGTLAAYRAVLASAGR</sequence>
<evidence type="ECO:0000256" key="2">
    <source>
        <dbReference type="ARBA" id="ARBA00022676"/>
    </source>
</evidence>
<evidence type="ECO:0000259" key="5">
    <source>
        <dbReference type="Pfam" id="PF13579"/>
    </source>
</evidence>
<dbReference type="RefSeq" id="WP_311364499.1">
    <property type="nucleotide sequence ID" value="NZ_JAVRIC010000007.1"/>
</dbReference>
<dbReference type="GO" id="GO:0016757">
    <property type="term" value="F:glycosyltransferase activity"/>
    <property type="evidence" value="ECO:0007669"/>
    <property type="project" value="UniProtKB-KW"/>
</dbReference>
<dbReference type="PANTHER" id="PTHR12526">
    <property type="entry name" value="GLYCOSYLTRANSFERASE"/>
    <property type="match status" value="1"/>
</dbReference>
<keyword evidence="2 6" id="KW-0328">Glycosyltransferase</keyword>
<dbReference type="Gene3D" id="3.40.50.2000">
    <property type="entry name" value="Glycogen Phosphorylase B"/>
    <property type="match status" value="2"/>
</dbReference>
<accession>A0ABU2WGV9</accession>
<evidence type="ECO:0000256" key="1">
    <source>
        <dbReference type="ARBA" id="ARBA00009481"/>
    </source>
</evidence>
<dbReference type="Proteomes" id="UP001254608">
    <property type="component" value="Unassembled WGS sequence"/>
</dbReference>
<dbReference type="PANTHER" id="PTHR12526:SF640">
    <property type="entry name" value="COLANIC ACID BIOSYNTHESIS GLYCOSYLTRANSFERASE WCAL-RELATED"/>
    <property type="match status" value="1"/>
</dbReference>
<organism evidence="6 7">
    <name type="scientific">Banduia mediterranea</name>
    <dbReference type="NCBI Taxonomy" id="3075609"/>
    <lineage>
        <taxon>Bacteria</taxon>
        <taxon>Pseudomonadati</taxon>
        <taxon>Pseudomonadota</taxon>
        <taxon>Gammaproteobacteria</taxon>
        <taxon>Nevskiales</taxon>
        <taxon>Algiphilaceae</taxon>
        <taxon>Banduia</taxon>
    </lineage>
</organism>
<dbReference type="EC" id="2.4.-.-" evidence="6"/>
<dbReference type="SUPFAM" id="SSF53756">
    <property type="entry name" value="UDP-Glycosyltransferase/glycogen phosphorylase"/>
    <property type="match status" value="1"/>
</dbReference>
<keyword evidence="7" id="KW-1185">Reference proteome</keyword>
<comment type="similarity">
    <text evidence="1">Belongs to the glycosyltransferase group 1 family. Glycosyltransferase 4 subfamily.</text>
</comment>
<dbReference type="Pfam" id="PF13579">
    <property type="entry name" value="Glyco_trans_4_4"/>
    <property type="match status" value="1"/>
</dbReference>
<feature type="domain" description="Glycosyltransferase subfamily 4-like N-terminal" evidence="5">
    <location>
        <begin position="14"/>
        <end position="154"/>
    </location>
</feature>
<keyword evidence="3 6" id="KW-0808">Transferase</keyword>
<comment type="caution">
    <text evidence="6">The sequence shown here is derived from an EMBL/GenBank/DDBJ whole genome shotgun (WGS) entry which is preliminary data.</text>
</comment>
<proteinExistence type="inferred from homology"/>
<gene>
    <name evidence="6" type="ORF">RM530_06965</name>
</gene>
<evidence type="ECO:0000256" key="3">
    <source>
        <dbReference type="ARBA" id="ARBA00022679"/>
    </source>
</evidence>